<evidence type="ECO:0000256" key="1">
    <source>
        <dbReference type="SAM" id="Phobius"/>
    </source>
</evidence>
<dbReference type="EMBL" id="QRIS01000106">
    <property type="protein sequence ID" value="RHG76416.1"/>
    <property type="molecule type" value="Genomic_DNA"/>
</dbReference>
<keyword evidence="1" id="KW-0472">Membrane</keyword>
<accession>A0A414UQ36</accession>
<comment type="caution">
    <text evidence="3">The sequence shown here is derived from an EMBL/GenBank/DDBJ whole genome shotgun (WGS) entry which is preliminary data.</text>
</comment>
<gene>
    <name evidence="3" type="ORF">DW243_18995</name>
</gene>
<organism evidence="3 4">
    <name type="scientific">Mediterraneibacter gnavus</name>
    <name type="common">Ruminococcus gnavus</name>
    <dbReference type="NCBI Taxonomy" id="33038"/>
    <lineage>
        <taxon>Bacteria</taxon>
        <taxon>Bacillati</taxon>
        <taxon>Bacillota</taxon>
        <taxon>Clostridia</taxon>
        <taxon>Lachnospirales</taxon>
        <taxon>Lachnospiraceae</taxon>
        <taxon>Mediterraneibacter</taxon>
    </lineage>
</organism>
<reference evidence="3 4" key="1">
    <citation type="submission" date="2018-08" db="EMBL/GenBank/DDBJ databases">
        <title>A genome reference for cultivated species of the human gut microbiota.</title>
        <authorList>
            <person name="Zou Y."/>
            <person name="Xue W."/>
            <person name="Luo G."/>
        </authorList>
    </citation>
    <scope>NUCLEOTIDE SEQUENCE [LARGE SCALE GENOMIC DNA]</scope>
    <source>
        <strain evidence="3 4">AM21-18</strain>
    </source>
</reference>
<feature type="transmembrane region" description="Helical" evidence="1">
    <location>
        <begin position="196"/>
        <end position="216"/>
    </location>
</feature>
<keyword evidence="1" id="KW-1133">Transmembrane helix</keyword>
<name>A0A414UQ36_MEDGN</name>
<sequence>MKRKMMTRFSAGCLALLLTFGSVCSVQAAQEPAEPNTGQSPEQTVQMGSVTVQLTPGKEGTSVADVEFFLTKVGEIQDSTYTLLPEYESTKIDLNTLTTAEQLESAAKKLAETAKQEPGKKTDGTGQVVFEKQELGVYLLTAKDQPGYDLVSPTLLSIPTMETDETLHYDIKVEPKHTPRPAEHTAPQTGLFDATIWYVEGGVLLLVLAGGLVIAAKRHEKK</sequence>
<keyword evidence="1" id="KW-0812">Transmembrane</keyword>
<protein>
    <submittedName>
        <fullName evidence="3">Uncharacterized protein</fullName>
    </submittedName>
</protein>
<dbReference type="InterPro" id="IPR013783">
    <property type="entry name" value="Ig-like_fold"/>
</dbReference>
<evidence type="ECO:0000313" key="3">
    <source>
        <dbReference type="EMBL" id="RHG76416.1"/>
    </source>
</evidence>
<evidence type="ECO:0000256" key="2">
    <source>
        <dbReference type="SAM" id="SignalP"/>
    </source>
</evidence>
<keyword evidence="2" id="KW-0732">Signal</keyword>
<proteinExistence type="predicted"/>
<evidence type="ECO:0000313" key="4">
    <source>
        <dbReference type="Proteomes" id="UP000283981"/>
    </source>
</evidence>
<feature type="signal peptide" evidence="2">
    <location>
        <begin position="1"/>
        <end position="28"/>
    </location>
</feature>
<feature type="chain" id="PRO_5019170444" evidence="2">
    <location>
        <begin position="29"/>
        <end position="222"/>
    </location>
</feature>
<dbReference type="AlphaFoldDB" id="A0A414UQ36"/>
<dbReference type="Proteomes" id="UP000283981">
    <property type="component" value="Unassembled WGS sequence"/>
</dbReference>
<dbReference type="RefSeq" id="WP_118233502.1">
    <property type="nucleotide sequence ID" value="NZ_QRIS01000106.1"/>
</dbReference>
<dbReference type="Gene3D" id="2.60.40.10">
    <property type="entry name" value="Immunoglobulins"/>
    <property type="match status" value="1"/>
</dbReference>